<evidence type="ECO:0000313" key="10">
    <source>
        <dbReference type="EMBL" id="TPQ22675.1"/>
    </source>
</evidence>
<dbReference type="PROSITE" id="PS50011">
    <property type="entry name" value="PROTEIN_KINASE_DOM"/>
    <property type="match status" value="1"/>
</dbReference>
<dbReference type="FunFam" id="1.10.510.10:FF:000021">
    <property type="entry name" value="Serine/threonine protein kinase"/>
    <property type="match status" value="1"/>
</dbReference>
<dbReference type="InterPro" id="IPR011009">
    <property type="entry name" value="Kinase-like_dom_sf"/>
</dbReference>
<keyword evidence="6" id="KW-0067">ATP-binding</keyword>
<evidence type="ECO:0000256" key="5">
    <source>
        <dbReference type="ARBA" id="ARBA00022777"/>
    </source>
</evidence>
<dbReference type="Pfam" id="PF00069">
    <property type="entry name" value="Pkinase"/>
    <property type="match status" value="1"/>
</dbReference>
<dbReference type="OrthoDB" id="9762169at2"/>
<feature type="domain" description="Protein kinase" evidence="9">
    <location>
        <begin position="17"/>
        <end position="276"/>
    </location>
</feature>
<dbReference type="PROSITE" id="PS00108">
    <property type="entry name" value="PROTEIN_KINASE_ST"/>
    <property type="match status" value="1"/>
</dbReference>
<protein>
    <recommendedName>
        <fullName evidence="1">non-specific serine/threonine protein kinase</fullName>
        <ecNumber evidence="1">2.7.11.1</ecNumber>
    </recommendedName>
</protein>
<sequence length="441" mass="46829">MSSGERCFVDVLVADRYKLSELLGRGARGEVWRATDQVLNRPVAVKLLHTDCSEHVAATDAERFHLEAQTAACLNHPHVVGVYDFGSHDGRLYLVMELVDGWTLAHERSLRGALAPQEAAAIASQMAAGLAAAHRQGVIHRDIKPANVMLTADRIAKITDFGIARFAHDAASTLTATGKIVGSADYLAPERALSRPSQPASDVYSLGCVLYELLTGHPPFTGASSLSVVQQHVDATPVPPTQLRGEIPTPLADYVQRLMAKDPARRPTADQAAAWLSGPAEPLGQPTPHQVPLTGPRLPPPPADLQRTEGLPAVARTRAARRHGMSPKVLLTIGGVIAFGIVAAIGTAMTPDDSDGASPNPASTPTPADAAPATEETTTPPAPPASSAPAADDGYDEQQAKNQAEEDRKAAEEEQKRAEEEQKKPEEERRKEAGKAQKGDD</sequence>
<dbReference type="CDD" id="cd14014">
    <property type="entry name" value="STKc_PknB_like"/>
    <property type="match status" value="1"/>
</dbReference>
<dbReference type="InterPro" id="IPR008271">
    <property type="entry name" value="Ser/Thr_kinase_AS"/>
</dbReference>
<evidence type="ECO:0000256" key="8">
    <source>
        <dbReference type="SAM" id="Phobius"/>
    </source>
</evidence>
<feature type="compositionally biased region" description="Basic and acidic residues" evidence="7">
    <location>
        <begin position="403"/>
        <end position="441"/>
    </location>
</feature>
<dbReference type="Proteomes" id="UP000317378">
    <property type="component" value="Unassembled WGS sequence"/>
</dbReference>
<dbReference type="AlphaFoldDB" id="A0A505DJU9"/>
<comment type="caution">
    <text evidence="10">The sequence shown here is derived from an EMBL/GenBank/DDBJ whole genome shotgun (WGS) entry which is preliminary data.</text>
</comment>
<organism evidence="10 11">
    <name type="scientific">Streptomyces sporangiiformans</name>
    <dbReference type="NCBI Taxonomy" id="2315329"/>
    <lineage>
        <taxon>Bacteria</taxon>
        <taxon>Bacillati</taxon>
        <taxon>Actinomycetota</taxon>
        <taxon>Actinomycetes</taxon>
        <taxon>Kitasatosporales</taxon>
        <taxon>Streptomycetaceae</taxon>
        <taxon>Streptomyces</taxon>
    </lineage>
</organism>
<evidence type="ECO:0000256" key="6">
    <source>
        <dbReference type="ARBA" id="ARBA00022840"/>
    </source>
</evidence>
<dbReference type="PANTHER" id="PTHR43289:SF6">
    <property type="entry name" value="SERINE_THREONINE-PROTEIN KINASE NEKL-3"/>
    <property type="match status" value="1"/>
</dbReference>
<proteinExistence type="predicted"/>
<keyword evidence="3" id="KW-0808">Transferase</keyword>
<dbReference type="Gene3D" id="1.10.510.10">
    <property type="entry name" value="Transferase(Phosphotransferase) domain 1"/>
    <property type="match status" value="1"/>
</dbReference>
<evidence type="ECO:0000259" key="9">
    <source>
        <dbReference type="PROSITE" id="PS50011"/>
    </source>
</evidence>
<dbReference type="SMART" id="SM00220">
    <property type="entry name" value="S_TKc"/>
    <property type="match status" value="1"/>
</dbReference>
<evidence type="ECO:0000256" key="7">
    <source>
        <dbReference type="SAM" id="MobiDB-lite"/>
    </source>
</evidence>
<keyword evidence="4" id="KW-0547">Nucleotide-binding</keyword>
<keyword evidence="8" id="KW-1133">Transmembrane helix</keyword>
<gene>
    <name evidence="10" type="ORF">FGD71_008375</name>
</gene>
<dbReference type="EMBL" id="VCHX02000079">
    <property type="protein sequence ID" value="TPQ22675.1"/>
    <property type="molecule type" value="Genomic_DNA"/>
</dbReference>
<feature type="transmembrane region" description="Helical" evidence="8">
    <location>
        <begin position="329"/>
        <end position="349"/>
    </location>
</feature>
<feature type="region of interest" description="Disordered" evidence="7">
    <location>
        <begin position="351"/>
        <end position="441"/>
    </location>
</feature>
<dbReference type="EC" id="2.7.11.1" evidence="1"/>
<evidence type="ECO:0000256" key="2">
    <source>
        <dbReference type="ARBA" id="ARBA00022527"/>
    </source>
</evidence>
<evidence type="ECO:0000256" key="1">
    <source>
        <dbReference type="ARBA" id="ARBA00012513"/>
    </source>
</evidence>
<dbReference type="GO" id="GO:0004674">
    <property type="term" value="F:protein serine/threonine kinase activity"/>
    <property type="evidence" value="ECO:0007669"/>
    <property type="project" value="UniProtKB-KW"/>
</dbReference>
<keyword evidence="11" id="KW-1185">Reference proteome</keyword>
<name>A0A505DJU9_9ACTN</name>
<evidence type="ECO:0000313" key="11">
    <source>
        <dbReference type="Proteomes" id="UP000317378"/>
    </source>
</evidence>
<keyword evidence="2 10" id="KW-0723">Serine/threonine-protein kinase</keyword>
<keyword evidence="8" id="KW-0812">Transmembrane</keyword>
<dbReference type="InterPro" id="IPR000719">
    <property type="entry name" value="Prot_kinase_dom"/>
</dbReference>
<evidence type="ECO:0000256" key="4">
    <source>
        <dbReference type="ARBA" id="ARBA00022741"/>
    </source>
</evidence>
<dbReference type="GO" id="GO:0005524">
    <property type="term" value="F:ATP binding"/>
    <property type="evidence" value="ECO:0007669"/>
    <property type="project" value="UniProtKB-KW"/>
</dbReference>
<reference evidence="10 11" key="1">
    <citation type="submission" date="2019-06" db="EMBL/GenBank/DDBJ databases">
        <title>Streptomyces sporangiiformans sp. nov., a novel actinomycete isolated from soil in Mount Song.</title>
        <authorList>
            <person name="Han L."/>
        </authorList>
    </citation>
    <scope>NUCLEOTIDE SEQUENCE [LARGE SCALE GENOMIC DNA]</scope>
    <source>
        <strain evidence="10 11">NEAU-SSA 1</strain>
    </source>
</reference>
<accession>A0A505DJU9</accession>
<keyword evidence="8" id="KW-0472">Membrane</keyword>
<dbReference type="SUPFAM" id="SSF56112">
    <property type="entry name" value="Protein kinase-like (PK-like)"/>
    <property type="match status" value="1"/>
</dbReference>
<feature type="region of interest" description="Disordered" evidence="7">
    <location>
        <begin position="278"/>
        <end position="307"/>
    </location>
</feature>
<dbReference type="Gene3D" id="3.30.200.20">
    <property type="entry name" value="Phosphorylase Kinase, domain 1"/>
    <property type="match status" value="1"/>
</dbReference>
<feature type="compositionally biased region" description="Low complexity" evidence="7">
    <location>
        <begin position="357"/>
        <end position="379"/>
    </location>
</feature>
<keyword evidence="5 10" id="KW-0418">Kinase</keyword>
<dbReference type="PANTHER" id="PTHR43289">
    <property type="entry name" value="MITOGEN-ACTIVATED PROTEIN KINASE KINASE KINASE 20-RELATED"/>
    <property type="match status" value="1"/>
</dbReference>
<evidence type="ECO:0000256" key="3">
    <source>
        <dbReference type="ARBA" id="ARBA00022679"/>
    </source>
</evidence>